<name>A0A1D9G5I5_MOOP1</name>
<dbReference type="Pfam" id="PF01957">
    <property type="entry name" value="NfeD"/>
    <property type="match status" value="1"/>
</dbReference>
<sequence>MINVQAPDSILFPQPGVGKVERTITPTKPGRVKFKATYWPARLCDHDSQVTLVPDDQVTVLGRHGITLLVVPAGYISPGNSPEDEPGVEEASESQSLGFTQKLSSVFSKLWR</sequence>
<dbReference type="AlphaFoldDB" id="A0A1D9G5I5"/>
<dbReference type="InterPro" id="IPR002810">
    <property type="entry name" value="NfeD-like_C"/>
</dbReference>
<feature type="compositionally biased region" description="Acidic residues" evidence="1">
    <location>
        <begin position="82"/>
        <end position="92"/>
    </location>
</feature>
<protein>
    <submittedName>
        <fullName evidence="3">NfeD family protein</fullName>
    </submittedName>
</protein>
<dbReference type="EMBL" id="CP017708">
    <property type="protein sequence ID" value="AOY82887.1"/>
    <property type="molecule type" value="Genomic_DNA"/>
</dbReference>
<dbReference type="InterPro" id="IPR012340">
    <property type="entry name" value="NA-bd_OB-fold"/>
</dbReference>
<organism evidence="3 4">
    <name type="scientific">Moorena producens (strain JHB)</name>
    <dbReference type="NCBI Taxonomy" id="1454205"/>
    <lineage>
        <taxon>Bacteria</taxon>
        <taxon>Bacillati</taxon>
        <taxon>Cyanobacteriota</taxon>
        <taxon>Cyanophyceae</taxon>
        <taxon>Coleofasciculales</taxon>
        <taxon>Coleofasciculaceae</taxon>
        <taxon>Moorena</taxon>
    </lineage>
</organism>
<evidence type="ECO:0000313" key="3">
    <source>
        <dbReference type="EMBL" id="AOY82887.1"/>
    </source>
</evidence>
<dbReference type="Gene3D" id="2.40.50.140">
    <property type="entry name" value="Nucleic acid-binding proteins"/>
    <property type="match status" value="1"/>
</dbReference>
<reference evidence="4" key="1">
    <citation type="submission" date="2016-10" db="EMBL/GenBank/DDBJ databases">
        <title>Comparative genomics uncovers the prolific and rare metabolic potential of the cyanobacterial genus Moorea.</title>
        <authorList>
            <person name="Leao T."/>
            <person name="Castelao G."/>
            <person name="Korobeynikov A."/>
            <person name="Monroe E.A."/>
            <person name="Podell S."/>
            <person name="Glukhov E."/>
            <person name="Allen E."/>
            <person name="Gerwick W.H."/>
            <person name="Gerwick L."/>
        </authorList>
    </citation>
    <scope>NUCLEOTIDE SEQUENCE [LARGE SCALE GENOMIC DNA]</scope>
    <source>
        <strain evidence="4">JHB</strain>
    </source>
</reference>
<accession>A0A1D9G5I5</accession>
<feature type="domain" description="NfeD-like C-terminal" evidence="2">
    <location>
        <begin position="17"/>
        <end position="72"/>
    </location>
</feature>
<feature type="region of interest" description="Disordered" evidence="1">
    <location>
        <begin position="77"/>
        <end position="98"/>
    </location>
</feature>
<proteinExistence type="predicted"/>
<evidence type="ECO:0000313" key="4">
    <source>
        <dbReference type="Proteomes" id="UP000176944"/>
    </source>
</evidence>
<evidence type="ECO:0000256" key="1">
    <source>
        <dbReference type="SAM" id="MobiDB-lite"/>
    </source>
</evidence>
<dbReference type="Proteomes" id="UP000176944">
    <property type="component" value="Chromosome"/>
</dbReference>
<evidence type="ECO:0000259" key="2">
    <source>
        <dbReference type="Pfam" id="PF01957"/>
    </source>
</evidence>
<gene>
    <name evidence="3" type="ORF">BJP36_26230</name>
</gene>